<dbReference type="Proteomes" id="UP000499080">
    <property type="component" value="Unassembled WGS sequence"/>
</dbReference>
<name>A0A4Y2U673_ARAVE</name>
<proteinExistence type="predicted"/>
<evidence type="ECO:0000256" key="1">
    <source>
        <dbReference type="SAM" id="MobiDB-lite"/>
    </source>
</evidence>
<organism evidence="2 3">
    <name type="scientific">Araneus ventricosus</name>
    <name type="common">Orbweaver spider</name>
    <name type="synonym">Epeira ventricosa</name>
    <dbReference type="NCBI Taxonomy" id="182803"/>
    <lineage>
        <taxon>Eukaryota</taxon>
        <taxon>Metazoa</taxon>
        <taxon>Ecdysozoa</taxon>
        <taxon>Arthropoda</taxon>
        <taxon>Chelicerata</taxon>
        <taxon>Arachnida</taxon>
        <taxon>Araneae</taxon>
        <taxon>Araneomorphae</taxon>
        <taxon>Entelegynae</taxon>
        <taxon>Araneoidea</taxon>
        <taxon>Araneidae</taxon>
        <taxon>Araneus</taxon>
    </lineage>
</organism>
<evidence type="ECO:0000313" key="2">
    <source>
        <dbReference type="EMBL" id="GBO07186.1"/>
    </source>
</evidence>
<accession>A0A4Y2U673</accession>
<reference evidence="2 3" key="1">
    <citation type="journal article" date="2019" name="Sci. Rep.">
        <title>Orb-weaving spider Araneus ventricosus genome elucidates the spidroin gene catalogue.</title>
        <authorList>
            <person name="Kono N."/>
            <person name="Nakamura H."/>
            <person name="Ohtoshi R."/>
            <person name="Moran D.A.P."/>
            <person name="Shinohara A."/>
            <person name="Yoshida Y."/>
            <person name="Fujiwara M."/>
            <person name="Mori M."/>
            <person name="Tomita M."/>
            <person name="Arakawa K."/>
        </authorList>
    </citation>
    <scope>NUCLEOTIDE SEQUENCE [LARGE SCALE GENOMIC DNA]</scope>
</reference>
<feature type="region of interest" description="Disordered" evidence="1">
    <location>
        <begin position="1"/>
        <end position="26"/>
    </location>
</feature>
<sequence length="204" mass="23202">MYSTTILGTSQDSRCSLSSTDPESVDSMTSIQNTEVEWNRIPFRETLNATERNLDLNQYIQPFLTAVDSRQRNRSRRSAANVLGSLGLLHLGDGVFFTPHLGEWCDGNSILSNSQRAEFKNVPSITCDSRGVVRQVLKTFVKTQGETFGSGKLASENCCRDTQHRNKTCKENRDLDERLRDIAFYLMKTQFWARLEEYMSPEGN</sequence>
<dbReference type="AlphaFoldDB" id="A0A4Y2U673"/>
<comment type="caution">
    <text evidence="2">The sequence shown here is derived from an EMBL/GenBank/DDBJ whole genome shotgun (WGS) entry which is preliminary data.</text>
</comment>
<keyword evidence="3" id="KW-1185">Reference proteome</keyword>
<gene>
    <name evidence="2" type="ORF">AVEN_150821_1</name>
</gene>
<dbReference type="EMBL" id="BGPR01033301">
    <property type="protein sequence ID" value="GBO07186.1"/>
    <property type="molecule type" value="Genomic_DNA"/>
</dbReference>
<protein>
    <submittedName>
        <fullName evidence="2">Uncharacterized protein</fullName>
    </submittedName>
</protein>
<evidence type="ECO:0000313" key="3">
    <source>
        <dbReference type="Proteomes" id="UP000499080"/>
    </source>
</evidence>